<protein>
    <submittedName>
        <fullName evidence="1">Uncharacterized protein</fullName>
    </submittedName>
</protein>
<gene>
    <name evidence="1" type="ORF">FRACA_1450002</name>
</gene>
<dbReference type="Proteomes" id="UP000234331">
    <property type="component" value="Unassembled WGS sequence"/>
</dbReference>
<reference evidence="1 2" key="1">
    <citation type="submission" date="2017-06" db="EMBL/GenBank/DDBJ databases">
        <authorList>
            <person name="Kim H.J."/>
            <person name="Triplett B.A."/>
        </authorList>
    </citation>
    <scope>NUCLEOTIDE SEQUENCE [LARGE SCALE GENOMIC DNA]</scope>
    <source>
        <strain evidence="1">FRACA_ARgP5</strain>
    </source>
</reference>
<name>A0A2I2KLL5_9ACTN</name>
<organism evidence="1 2">
    <name type="scientific">Frankia canadensis</name>
    <dbReference type="NCBI Taxonomy" id="1836972"/>
    <lineage>
        <taxon>Bacteria</taxon>
        <taxon>Bacillati</taxon>
        <taxon>Actinomycetota</taxon>
        <taxon>Actinomycetes</taxon>
        <taxon>Frankiales</taxon>
        <taxon>Frankiaceae</taxon>
        <taxon>Frankia</taxon>
    </lineage>
</organism>
<evidence type="ECO:0000313" key="1">
    <source>
        <dbReference type="EMBL" id="SNQ46553.1"/>
    </source>
</evidence>
<sequence length="325" mass="34903">MSGGHIIVGDSRTVRLPAGWAVTTGGPRSDGEVVRQCGGYFTGPQYTQILRRFTPGSPPTHASVEHGGASLPWATVCYAPRAGDTMLGLAVRSWRQPDDEIHEGDGRPVMTTGFLCVPFASLRAAPVSYTGLYDAALRLDPDSHPDDAEPIEIDVAAFRPDDVQIALAELGVDVRTAAATAAALLAHPVRVYGAPAGEPWERTANQLRYLEAIASLLPYGQRARLVASTWCGQDGSNRVRLAFGSTAGVGATDGMAVPWGRRDRILRTLRGDARTYYHLLVGLIEERHWTLTDVATCLADLRDPRPVTDAGYAVDALARLIRLGP</sequence>
<proteinExistence type="predicted"/>
<evidence type="ECO:0000313" key="2">
    <source>
        <dbReference type="Proteomes" id="UP000234331"/>
    </source>
</evidence>
<accession>A0A2I2KLL5</accession>
<dbReference type="AlphaFoldDB" id="A0A2I2KLL5"/>
<keyword evidence="2" id="KW-1185">Reference proteome</keyword>
<dbReference type="EMBL" id="FZMO01000052">
    <property type="protein sequence ID" value="SNQ46553.1"/>
    <property type="molecule type" value="Genomic_DNA"/>
</dbReference>